<protein>
    <submittedName>
        <fullName evidence="1">Uncharacterized protein</fullName>
    </submittedName>
</protein>
<gene>
    <name evidence="1" type="ORF">SMD44_04587</name>
</gene>
<reference evidence="1 2" key="1">
    <citation type="submission" date="2017-05" db="EMBL/GenBank/DDBJ databases">
        <title>Streptomyces alboflavus Genome sequencing and assembly.</title>
        <authorList>
            <person name="Wang Y."/>
            <person name="Du B."/>
            <person name="Ding Y."/>
            <person name="Liu H."/>
            <person name="Hou Q."/>
            <person name="Liu K."/>
            <person name="Wang C."/>
            <person name="Yao L."/>
        </authorList>
    </citation>
    <scope>NUCLEOTIDE SEQUENCE [LARGE SCALE GENOMIC DNA]</scope>
    <source>
        <strain evidence="1 2">MDJK44</strain>
    </source>
</reference>
<sequence length="108" mass="11696">MPATLVASHSAPVWPVCGNCDGTLQLIDSDGTQCGTVGAIVPCVCTDAEGRYKCACWVYEWPVNDGFTGWLVIPPEQWDWGNIDEQLTFRPCPVHASCILTIRAEVAA</sequence>
<dbReference type="OrthoDB" id="4312489at2"/>
<evidence type="ECO:0000313" key="1">
    <source>
        <dbReference type="EMBL" id="ARX85129.1"/>
    </source>
</evidence>
<dbReference type="Proteomes" id="UP000195880">
    <property type="component" value="Chromosome"/>
</dbReference>
<dbReference type="RefSeq" id="WP_087885106.1">
    <property type="nucleotide sequence ID" value="NZ_CP021748.1"/>
</dbReference>
<dbReference type="KEGG" id="salf:SMD44_04587"/>
<name>A0A1Z1WFG3_9ACTN</name>
<accession>A0A1Z1WFG3</accession>
<evidence type="ECO:0000313" key="2">
    <source>
        <dbReference type="Proteomes" id="UP000195880"/>
    </source>
</evidence>
<organism evidence="1 2">
    <name type="scientific">Streptomyces alboflavus</name>
    <dbReference type="NCBI Taxonomy" id="67267"/>
    <lineage>
        <taxon>Bacteria</taxon>
        <taxon>Bacillati</taxon>
        <taxon>Actinomycetota</taxon>
        <taxon>Actinomycetes</taxon>
        <taxon>Kitasatosporales</taxon>
        <taxon>Streptomycetaceae</taxon>
        <taxon>Streptomyces</taxon>
    </lineage>
</organism>
<dbReference type="EMBL" id="CP021748">
    <property type="protein sequence ID" value="ARX85129.1"/>
    <property type="molecule type" value="Genomic_DNA"/>
</dbReference>
<proteinExistence type="predicted"/>
<keyword evidence="2" id="KW-1185">Reference proteome</keyword>
<dbReference type="AlphaFoldDB" id="A0A1Z1WFG3"/>